<dbReference type="Pfam" id="PF13730">
    <property type="entry name" value="HTH_36"/>
    <property type="match status" value="1"/>
</dbReference>
<evidence type="ECO:0000313" key="1">
    <source>
        <dbReference type="EMBL" id="CAB4204152.1"/>
    </source>
</evidence>
<dbReference type="EMBL" id="LR797337">
    <property type="protein sequence ID" value="CAB4204152.1"/>
    <property type="molecule type" value="Genomic_DNA"/>
</dbReference>
<organism evidence="1">
    <name type="scientific">uncultured Caudovirales phage</name>
    <dbReference type="NCBI Taxonomy" id="2100421"/>
    <lineage>
        <taxon>Viruses</taxon>
        <taxon>Duplodnaviria</taxon>
        <taxon>Heunggongvirae</taxon>
        <taxon>Uroviricota</taxon>
        <taxon>Caudoviricetes</taxon>
        <taxon>Peduoviridae</taxon>
        <taxon>Maltschvirus</taxon>
        <taxon>Maltschvirus maltsch</taxon>
    </lineage>
</organism>
<reference evidence="1" key="1">
    <citation type="submission" date="2020-05" db="EMBL/GenBank/DDBJ databases">
        <authorList>
            <person name="Chiriac C."/>
            <person name="Salcher M."/>
            <person name="Ghai R."/>
            <person name="Kavagutti S V."/>
        </authorList>
    </citation>
    <scope>NUCLEOTIDE SEQUENCE</scope>
</reference>
<accession>A0A6J5S6Q9</accession>
<proteinExistence type="predicted"/>
<protein>
    <submittedName>
        <fullName evidence="1">Helix-turn-helix domain containing protein</fullName>
    </submittedName>
</protein>
<sequence length="266" mass="30108">MSVKWISQVWQSSPYKGERLLLHLALADFASDEGICWPSQTTLARKARCSVNWVRLSIAQMVRDDLIEIIEPAGAGRGKVGKYRLLGHAEKGHTHDGQTSVEGHTLRVERPHSDASNTYLLNRKEPSLTRADFDRIWSVYPRKVSKGAALRAWQRLMTDDDAPTIDALVTAVERYAQSIIEMRYCAHLATWITQQRWLDEITHVAQSATTQRREARIDDAMSMGASMARIGHSETELLESIAHRPPDEQSAALDLFRQISARHQSR</sequence>
<gene>
    <name evidence="1" type="ORF">UFOVP1387_46</name>
</gene>
<name>A0A6J5S6Q9_9CAUD</name>